<evidence type="ECO:0000256" key="4">
    <source>
        <dbReference type="ARBA" id="ARBA00023212"/>
    </source>
</evidence>
<dbReference type="GO" id="GO:0000930">
    <property type="term" value="C:gamma-tubulin complex"/>
    <property type="evidence" value="ECO:0007669"/>
    <property type="project" value="TreeGrafter"/>
</dbReference>
<keyword evidence="2 5" id="KW-0963">Cytoplasm</keyword>
<dbReference type="Pfam" id="PF04130">
    <property type="entry name" value="GCP_C_terminal"/>
    <property type="match status" value="1"/>
</dbReference>
<evidence type="ECO:0000313" key="10">
    <source>
        <dbReference type="Proteomes" id="UP000193685"/>
    </source>
</evidence>
<dbReference type="GO" id="GO:0005874">
    <property type="term" value="C:microtubule"/>
    <property type="evidence" value="ECO:0007669"/>
    <property type="project" value="UniProtKB-KW"/>
</dbReference>
<evidence type="ECO:0000256" key="2">
    <source>
        <dbReference type="ARBA" id="ARBA00022490"/>
    </source>
</evidence>
<dbReference type="GO" id="GO:0043015">
    <property type="term" value="F:gamma-tubulin binding"/>
    <property type="evidence" value="ECO:0007669"/>
    <property type="project" value="InterPro"/>
</dbReference>
<feature type="compositionally biased region" description="Basic and acidic residues" evidence="6">
    <location>
        <begin position="57"/>
        <end position="86"/>
    </location>
</feature>
<dbReference type="OrthoDB" id="2192946at2759"/>
<feature type="domain" description="Gamma tubulin complex component protein N-terminal" evidence="8">
    <location>
        <begin position="121"/>
        <end position="453"/>
    </location>
</feature>
<dbReference type="Proteomes" id="UP000193685">
    <property type="component" value="Unassembled WGS sequence"/>
</dbReference>
<dbReference type="PANTHER" id="PTHR19302:SF13">
    <property type="entry name" value="GAMMA-TUBULIN COMPLEX COMPONENT 2"/>
    <property type="match status" value="1"/>
</dbReference>
<dbReference type="GO" id="GO:0044732">
    <property type="term" value="C:mitotic spindle pole body"/>
    <property type="evidence" value="ECO:0007669"/>
    <property type="project" value="TreeGrafter"/>
</dbReference>
<dbReference type="GO" id="GO:0007020">
    <property type="term" value="P:microtubule nucleation"/>
    <property type="evidence" value="ECO:0007669"/>
    <property type="project" value="InterPro"/>
</dbReference>
<dbReference type="GO" id="GO:0031122">
    <property type="term" value="P:cytoplasmic microtubule organization"/>
    <property type="evidence" value="ECO:0007669"/>
    <property type="project" value="TreeGrafter"/>
</dbReference>
<dbReference type="Pfam" id="PF17681">
    <property type="entry name" value="GCP_N_terminal"/>
    <property type="match status" value="1"/>
</dbReference>
<name>A0A1Y2F1G7_PROLT</name>
<feature type="region of interest" description="Disordered" evidence="6">
    <location>
        <begin position="1"/>
        <end position="108"/>
    </location>
</feature>
<accession>A0A1Y2F1G7</accession>
<evidence type="ECO:0000259" key="8">
    <source>
        <dbReference type="Pfam" id="PF17681"/>
    </source>
</evidence>
<dbReference type="OMA" id="QNMSGDP"/>
<dbReference type="Gene3D" id="1.20.120.1900">
    <property type="entry name" value="Gamma-tubulin complex, C-terminal domain"/>
    <property type="match status" value="1"/>
</dbReference>
<dbReference type="GO" id="GO:0051225">
    <property type="term" value="P:spindle assembly"/>
    <property type="evidence" value="ECO:0007669"/>
    <property type="project" value="TreeGrafter"/>
</dbReference>
<gene>
    <name evidence="9" type="ORF">BCR37DRAFT_403490</name>
</gene>
<dbReference type="FunFam" id="1.20.120.1900:FF:000011">
    <property type="entry name" value="Spindle pole body component"/>
    <property type="match status" value="1"/>
</dbReference>
<dbReference type="GO" id="GO:0051011">
    <property type="term" value="F:microtubule minus-end binding"/>
    <property type="evidence" value="ECO:0007669"/>
    <property type="project" value="TreeGrafter"/>
</dbReference>
<dbReference type="GO" id="GO:0051321">
    <property type="term" value="P:meiotic cell cycle"/>
    <property type="evidence" value="ECO:0007669"/>
    <property type="project" value="TreeGrafter"/>
</dbReference>
<dbReference type="InterPro" id="IPR007259">
    <property type="entry name" value="GCP"/>
</dbReference>
<evidence type="ECO:0000313" key="9">
    <source>
        <dbReference type="EMBL" id="ORY77709.1"/>
    </source>
</evidence>
<keyword evidence="3 5" id="KW-0493">Microtubule</keyword>
<evidence type="ECO:0000256" key="3">
    <source>
        <dbReference type="ARBA" id="ARBA00022701"/>
    </source>
</evidence>
<dbReference type="RefSeq" id="XP_040723094.1">
    <property type="nucleotide sequence ID" value="XM_040872008.1"/>
</dbReference>
<dbReference type="InterPro" id="IPR042241">
    <property type="entry name" value="GCP_C_sf"/>
</dbReference>
<dbReference type="AlphaFoldDB" id="A0A1Y2F1G7"/>
<dbReference type="GO" id="GO:0000278">
    <property type="term" value="P:mitotic cell cycle"/>
    <property type="evidence" value="ECO:0007669"/>
    <property type="project" value="TreeGrafter"/>
</dbReference>
<dbReference type="InterPro" id="IPR040457">
    <property type="entry name" value="GCP_C"/>
</dbReference>
<comment type="caution">
    <text evidence="9">The sequence shown here is derived from an EMBL/GenBank/DDBJ whole genome shotgun (WGS) entry which is preliminary data.</text>
</comment>
<protein>
    <recommendedName>
        <fullName evidence="5">Spindle pole body component</fullName>
    </recommendedName>
</protein>
<dbReference type="PANTHER" id="PTHR19302">
    <property type="entry name" value="GAMMA TUBULIN COMPLEX PROTEIN"/>
    <property type="match status" value="1"/>
</dbReference>
<evidence type="ECO:0000256" key="6">
    <source>
        <dbReference type="SAM" id="MobiDB-lite"/>
    </source>
</evidence>
<evidence type="ECO:0000256" key="5">
    <source>
        <dbReference type="RuleBase" id="RU363050"/>
    </source>
</evidence>
<feature type="compositionally biased region" description="Basic and acidic residues" evidence="6">
    <location>
        <begin position="36"/>
        <end position="48"/>
    </location>
</feature>
<sequence>MERRAVDRVASGASARSSARLSAQLDGPMVPLADGAAERPARERRARDTASSVSGRTYERVRLTKDQDTRATDDKTRRERTEKSDGTARSTIRKRAARTPSPESVDGARVAIREEQERAILEDLLYVLLGSAGSYVSLGSSKQANETTSPRYIINADLDPSLRDVTEEVLTMAQHYIAVTNFTDRHAQTEYGTINHALTASIRNHTDDYLVLVAQLENENASAPAFSLHSLALHARPMAQTLQVLFDLIQDFAPKSTDTDAPIDEYGEENMQDILNQLQMGTAFGPLSKTPKIIKGGAVLQLLTTRLRMLSGDPLSREVLKKLLMDASVPYTTMLNLWIHQGLIADEHDEFLIKEQSTFRKEKLEEDFTSEYWEKRYTMRKDDSPPQLQDVKEKILLAGKYLNVVRECSNVDVRSAMIGTALPSSFEDNGFFDNIEKAYTTANSTLLALLLNKHELQPRLASMKHFFFLSQADFFTGFSVHAAPELAKFTKQVALDKLQSLLDVSASLPGTITNHDKFKDDIRVTLSNDLLHDLLMDINNTQGLGEDALLTGAFSEPVSALDKDDSSKKAISGFQGLQLDVKVPFPISLVISRKAIFRYQLLFRHLYSLRHTEDTLNLSWIECSKTHAWRARSTSLKVERWKKRVWTLRARMLGFTTQISYYCTAEVIEPRFTQFMTKLSHVDTVDAVMQDHVDFLDTCLKECMLTNQRLLKVYAKLLKTCLAFASYIVLLSKHLEQADSALKVYGKIDEAHLATMDEKLSNYEQHFERTLKVLLDTLNYYAGTETISLLSLMMRLDWNKGFRDDVLDP</sequence>
<dbReference type="InterPro" id="IPR041470">
    <property type="entry name" value="GCP_N"/>
</dbReference>
<dbReference type="GO" id="GO:0000922">
    <property type="term" value="C:spindle pole"/>
    <property type="evidence" value="ECO:0007669"/>
    <property type="project" value="InterPro"/>
</dbReference>
<evidence type="ECO:0000256" key="1">
    <source>
        <dbReference type="ARBA" id="ARBA00010337"/>
    </source>
</evidence>
<comment type="similarity">
    <text evidence="1 5">Belongs to the TUBGCP family.</text>
</comment>
<organism evidence="9 10">
    <name type="scientific">Protomyces lactucae-debilis</name>
    <dbReference type="NCBI Taxonomy" id="2754530"/>
    <lineage>
        <taxon>Eukaryota</taxon>
        <taxon>Fungi</taxon>
        <taxon>Dikarya</taxon>
        <taxon>Ascomycota</taxon>
        <taxon>Taphrinomycotina</taxon>
        <taxon>Taphrinomycetes</taxon>
        <taxon>Taphrinales</taxon>
        <taxon>Protomycetaceae</taxon>
        <taxon>Protomyces</taxon>
    </lineage>
</organism>
<keyword evidence="10" id="KW-1185">Reference proteome</keyword>
<feature type="domain" description="Gamma tubulin complex component C-terminal" evidence="7">
    <location>
        <begin position="456"/>
        <end position="800"/>
    </location>
</feature>
<dbReference type="GeneID" id="63788607"/>
<keyword evidence="4 5" id="KW-0206">Cytoskeleton</keyword>
<comment type="subcellular location">
    <subcellularLocation>
        <location evidence="5">Cytoplasm</location>
        <location evidence="5">Cytoskeleton</location>
        <location evidence="5">Microtubule organizing center</location>
    </subcellularLocation>
</comment>
<proteinExistence type="inferred from homology"/>
<dbReference type="EMBL" id="MCFI01000019">
    <property type="protein sequence ID" value="ORY77709.1"/>
    <property type="molecule type" value="Genomic_DNA"/>
</dbReference>
<reference evidence="9 10" key="1">
    <citation type="submission" date="2016-07" db="EMBL/GenBank/DDBJ databases">
        <title>Pervasive Adenine N6-methylation of Active Genes in Fungi.</title>
        <authorList>
            <consortium name="DOE Joint Genome Institute"/>
            <person name="Mondo S.J."/>
            <person name="Dannebaum R.O."/>
            <person name="Kuo R.C."/>
            <person name="Labutti K."/>
            <person name="Haridas S."/>
            <person name="Kuo A."/>
            <person name="Salamov A."/>
            <person name="Ahrendt S.R."/>
            <person name="Lipzen A."/>
            <person name="Sullivan W."/>
            <person name="Andreopoulos W.B."/>
            <person name="Clum A."/>
            <person name="Lindquist E."/>
            <person name="Daum C."/>
            <person name="Ramamoorthy G.K."/>
            <person name="Gryganskyi A."/>
            <person name="Culley D."/>
            <person name="Magnuson J.K."/>
            <person name="James T.Y."/>
            <person name="O'Malley M.A."/>
            <person name="Stajich J.E."/>
            <person name="Spatafora J.W."/>
            <person name="Visel A."/>
            <person name="Grigoriev I.V."/>
        </authorList>
    </citation>
    <scope>NUCLEOTIDE SEQUENCE [LARGE SCALE GENOMIC DNA]</scope>
    <source>
        <strain evidence="9 10">12-1054</strain>
    </source>
</reference>
<feature type="compositionally biased region" description="Low complexity" evidence="6">
    <location>
        <begin position="8"/>
        <end position="23"/>
    </location>
</feature>
<evidence type="ECO:0000259" key="7">
    <source>
        <dbReference type="Pfam" id="PF04130"/>
    </source>
</evidence>
<dbReference type="STRING" id="56484.A0A1Y2F1G7"/>